<reference evidence="1 2" key="1">
    <citation type="submission" date="2014-12" db="EMBL/GenBank/DDBJ databases">
        <title>Draft Genome Sequences of Five Spore-Forming Food Isolates of Bacillus pumilus.</title>
        <authorList>
            <person name="de Jong A."/>
            <person name="van Heel A.J."/>
            <person name="Montalban-Lopez M."/>
            <person name="Krawczyk A.O."/>
            <person name="Berendsen E.M."/>
            <person name="Wells-Bennik M."/>
            <person name="Kuipers O.P."/>
        </authorList>
    </citation>
    <scope>NUCLEOTIDE SEQUENCE [LARGE SCALE GENOMIC DNA]</scope>
    <source>
        <strain evidence="1 2">B4127</strain>
    </source>
</reference>
<evidence type="ECO:0000313" key="1">
    <source>
        <dbReference type="EMBL" id="KIL15959.1"/>
    </source>
</evidence>
<dbReference type="EMBL" id="JXCL01000036">
    <property type="protein sequence ID" value="KIL15959.1"/>
    <property type="molecule type" value="Genomic_DNA"/>
</dbReference>
<protein>
    <submittedName>
        <fullName evidence="1">Uncharacterized protein</fullName>
    </submittedName>
</protein>
<proteinExistence type="predicted"/>
<organism evidence="1 2">
    <name type="scientific">Bacillus pumilus</name>
    <name type="common">Bacillus mesentericus</name>
    <dbReference type="NCBI Taxonomy" id="1408"/>
    <lineage>
        <taxon>Bacteria</taxon>
        <taxon>Bacillati</taxon>
        <taxon>Bacillota</taxon>
        <taxon>Bacilli</taxon>
        <taxon>Bacillales</taxon>
        <taxon>Bacillaceae</taxon>
        <taxon>Bacillus</taxon>
    </lineage>
</organism>
<evidence type="ECO:0000313" key="2">
    <source>
        <dbReference type="Proteomes" id="UP000031978"/>
    </source>
</evidence>
<comment type="caution">
    <text evidence="1">The sequence shown here is derived from an EMBL/GenBank/DDBJ whole genome shotgun (WGS) entry which is preliminary data.</text>
</comment>
<dbReference type="Proteomes" id="UP000031978">
    <property type="component" value="Unassembled WGS sequence"/>
</dbReference>
<accession>A0AB34QS93</accession>
<name>A0AB34QS93_BACPU</name>
<gene>
    <name evidence="1" type="ORF">B4127_2145</name>
</gene>
<sequence length="39" mass="4769">MQPLNEFFQIFLSFNKTNDKKSIIWIIFSKYIEKSDQIL</sequence>
<dbReference type="AlphaFoldDB" id="A0AB34QS93"/>